<dbReference type="WBParaSite" id="TCLT_0000489201-mRNA-1">
    <property type="protein sequence ID" value="TCLT_0000489201-mRNA-1"/>
    <property type="gene ID" value="TCLT_0000489201"/>
</dbReference>
<evidence type="ECO:0000313" key="3">
    <source>
        <dbReference type="EMBL" id="VDN02058.1"/>
    </source>
</evidence>
<organism evidence="5">
    <name type="scientific">Thelazia callipaeda</name>
    <name type="common">Oriental eyeworm</name>
    <name type="synonym">Parasitic nematode</name>
    <dbReference type="NCBI Taxonomy" id="103827"/>
    <lineage>
        <taxon>Eukaryota</taxon>
        <taxon>Metazoa</taxon>
        <taxon>Ecdysozoa</taxon>
        <taxon>Nematoda</taxon>
        <taxon>Chromadorea</taxon>
        <taxon>Rhabditida</taxon>
        <taxon>Spirurina</taxon>
        <taxon>Spiruromorpha</taxon>
        <taxon>Thelazioidea</taxon>
        <taxon>Thelaziidae</taxon>
        <taxon>Thelazia</taxon>
    </lineage>
</organism>
<feature type="transmembrane region" description="Helical" evidence="1">
    <location>
        <begin position="77"/>
        <end position="98"/>
    </location>
</feature>
<dbReference type="AlphaFoldDB" id="A0A0N5CWZ6"/>
<proteinExistence type="predicted"/>
<keyword evidence="1" id="KW-0472">Membrane</keyword>
<reference evidence="3 4" key="2">
    <citation type="submission" date="2018-11" db="EMBL/GenBank/DDBJ databases">
        <authorList>
            <consortium name="Pathogen Informatics"/>
        </authorList>
    </citation>
    <scope>NUCLEOTIDE SEQUENCE [LARGE SCALE GENOMIC DNA]</scope>
</reference>
<feature type="domain" description="Thioredoxin" evidence="2">
    <location>
        <begin position="129"/>
        <end position="210"/>
    </location>
</feature>
<dbReference type="InterPro" id="IPR013766">
    <property type="entry name" value="Thioredoxin_domain"/>
</dbReference>
<dbReference type="EMBL" id="UYYF01004308">
    <property type="protein sequence ID" value="VDN02058.1"/>
    <property type="molecule type" value="Genomic_DNA"/>
</dbReference>
<dbReference type="Gene3D" id="3.40.30.10">
    <property type="entry name" value="Glutaredoxin"/>
    <property type="match status" value="1"/>
</dbReference>
<accession>A0A0N5CWZ6</accession>
<gene>
    <name evidence="3" type="ORF">TCLT_LOCUS4881</name>
</gene>
<evidence type="ECO:0000313" key="5">
    <source>
        <dbReference type="WBParaSite" id="TCLT_0000489201-mRNA-1"/>
    </source>
</evidence>
<feature type="transmembrane region" description="Helical" evidence="1">
    <location>
        <begin position="20"/>
        <end position="37"/>
    </location>
</feature>
<keyword evidence="4" id="KW-1185">Reference proteome</keyword>
<reference evidence="5" key="1">
    <citation type="submission" date="2017-02" db="UniProtKB">
        <authorList>
            <consortium name="WormBaseParasite"/>
        </authorList>
    </citation>
    <scope>IDENTIFICATION</scope>
</reference>
<dbReference type="STRING" id="103827.A0A0N5CWZ6"/>
<dbReference type="Pfam" id="PF00085">
    <property type="entry name" value="Thioredoxin"/>
    <property type="match status" value="1"/>
</dbReference>
<dbReference type="SUPFAM" id="SSF52833">
    <property type="entry name" value="Thioredoxin-like"/>
    <property type="match status" value="1"/>
</dbReference>
<name>A0A0N5CWZ6_THECL</name>
<keyword evidence="1" id="KW-1133">Transmembrane helix</keyword>
<evidence type="ECO:0000259" key="2">
    <source>
        <dbReference type="Pfam" id="PF00085"/>
    </source>
</evidence>
<dbReference type="OrthoDB" id="20229at2759"/>
<sequence>MEFKKVLKKLSEAKKLASGYYVGGIILSLAFFILKITNGVCNVVFNMEGECGLDHREHEIMVFLAIIVFYKNRKAANWMHCLANMFMFCKLANIYLFVRADLITGVIYIFMCLSKLCLAFFNFSPQDEIQRNTRITWIIFFYTAWSPDCKHVSPVFAELSDRFNLPNLRFAKLDVGRWSQEANRFRINAHPTSRQLPTISLFKEGKEVQRRPIVRNRRAVPFTFSKENCVLAFDLNNLYEKCKLNMTKSEKVQIKNEGSTKGN</sequence>
<evidence type="ECO:0000313" key="4">
    <source>
        <dbReference type="Proteomes" id="UP000276776"/>
    </source>
</evidence>
<dbReference type="Proteomes" id="UP000276776">
    <property type="component" value="Unassembled WGS sequence"/>
</dbReference>
<protein>
    <submittedName>
        <fullName evidence="5">Thioredoxin domain-containing protein</fullName>
    </submittedName>
</protein>
<keyword evidence="1" id="KW-0812">Transmembrane</keyword>
<feature type="transmembrane region" description="Helical" evidence="1">
    <location>
        <begin position="105"/>
        <end position="123"/>
    </location>
</feature>
<evidence type="ECO:0000256" key="1">
    <source>
        <dbReference type="SAM" id="Phobius"/>
    </source>
</evidence>
<dbReference type="InterPro" id="IPR036249">
    <property type="entry name" value="Thioredoxin-like_sf"/>
</dbReference>
<dbReference type="OMA" id="RPMVDKK"/>